<proteinExistence type="predicted"/>
<dbReference type="SUPFAM" id="SSF57701">
    <property type="entry name" value="Zn2/Cys6 DNA-binding domain"/>
    <property type="match status" value="1"/>
</dbReference>
<reference evidence="9" key="2">
    <citation type="journal article" date="2023" name="IMA Fungus">
        <title>Comparative genomic study of the Penicillium genus elucidates a diverse pangenome and 15 lateral gene transfer events.</title>
        <authorList>
            <person name="Petersen C."/>
            <person name="Sorensen T."/>
            <person name="Nielsen M.R."/>
            <person name="Sondergaard T.E."/>
            <person name="Sorensen J.L."/>
            <person name="Fitzpatrick D.A."/>
            <person name="Frisvad J.C."/>
            <person name="Nielsen K.L."/>
        </authorList>
    </citation>
    <scope>NUCLEOTIDE SEQUENCE</scope>
    <source>
        <strain evidence="9">IBT 20477</strain>
    </source>
</reference>
<dbReference type="GO" id="GO:0003677">
    <property type="term" value="F:DNA binding"/>
    <property type="evidence" value="ECO:0007669"/>
    <property type="project" value="UniProtKB-KW"/>
</dbReference>
<feature type="compositionally biased region" description="Polar residues" evidence="7">
    <location>
        <begin position="78"/>
        <end position="98"/>
    </location>
</feature>
<dbReference type="GO" id="GO:0008270">
    <property type="term" value="F:zinc ion binding"/>
    <property type="evidence" value="ECO:0007669"/>
    <property type="project" value="InterPro"/>
</dbReference>
<keyword evidence="2" id="KW-0479">Metal-binding</keyword>
<dbReference type="GO" id="GO:0005634">
    <property type="term" value="C:nucleus"/>
    <property type="evidence" value="ECO:0007669"/>
    <property type="project" value="UniProtKB-SubCell"/>
</dbReference>
<keyword evidence="10" id="KW-1185">Reference proteome</keyword>
<keyword evidence="3" id="KW-0805">Transcription regulation</keyword>
<dbReference type="EMBL" id="JAPQKQ010000009">
    <property type="protein sequence ID" value="KAJ5181894.1"/>
    <property type="molecule type" value="Genomic_DNA"/>
</dbReference>
<organism evidence="9 10">
    <name type="scientific">Penicillium cf. viridicatum</name>
    <dbReference type="NCBI Taxonomy" id="2972119"/>
    <lineage>
        <taxon>Eukaryota</taxon>
        <taxon>Fungi</taxon>
        <taxon>Dikarya</taxon>
        <taxon>Ascomycota</taxon>
        <taxon>Pezizomycotina</taxon>
        <taxon>Eurotiomycetes</taxon>
        <taxon>Eurotiomycetidae</taxon>
        <taxon>Eurotiales</taxon>
        <taxon>Aspergillaceae</taxon>
        <taxon>Penicillium</taxon>
    </lineage>
</organism>
<dbReference type="PROSITE" id="PS50048">
    <property type="entry name" value="ZN2_CY6_FUNGAL_2"/>
    <property type="match status" value="1"/>
</dbReference>
<dbReference type="AlphaFoldDB" id="A0A9W9IQ27"/>
<keyword evidence="4" id="KW-0238">DNA-binding</keyword>
<evidence type="ECO:0000256" key="3">
    <source>
        <dbReference type="ARBA" id="ARBA00023015"/>
    </source>
</evidence>
<dbReference type="SMART" id="SM00066">
    <property type="entry name" value="GAL4"/>
    <property type="match status" value="1"/>
</dbReference>
<reference evidence="9" key="1">
    <citation type="submission" date="2022-11" db="EMBL/GenBank/DDBJ databases">
        <authorList>
            <person name="Petersen C."/>
        </authorList>
    </citation>
    <scope>NUCLEOTIDE SEQUENCE</scope>
    <source>
        <strain evidence="9">IBT 20477</strain>
    </source>
</reference>
<dbReference type="InterPro" id="IPR007219">
    <property type="entry name" value="XnlR_reg_dom"/>
</dbReference>
<dbReference type="Gene3D" id="4.10.240.10">
    <property type="entry name" value="Zn(2)-C6 fungal-type DNA-binding domain"/>
    <property type="match status" value="1"/>
</dbReference>
<feature type="region of interest" description="Disordered" evidence="7">
    <location>
        <begin position="78"/>
        <end position="108"/>
    </location>
</feature>
<evidence type="ECO:0000313" key="9">
    <source>
        <dbReference type="EMBL" id="KAJ5181894.1"/>
    </source>
</evidence>
<dbReference type="PROSITE" id="PS00463">
    <property type="entry name" value="ZN2_CY6_FUNGAL_1"/>
    <property type="match status" value="1"/>
</dbReference>
<dbReference type="OrthoDB" id="424974at2759"/>
<name>A0A9W9IQ27_9EURO</name>
<evidence type="ECO:0000256" key="1">
    <source>
        <dbReference type="ARBA" id="ARBA00004123"/>
    </source>
</evidence>
<dbReference type="PANTHER" id="PTHR31001">
    <property type="entry name" value="UNCHARACTERIZED TRANSCRIPTIONAL REGULATORY PROTEIN"/>
    <property type="match status" value="1"/>
</dbReference>
<dbReference type="Pfam" id="PF04082">
    <property type="entry name" value="Fungal_trans"/>
    <property type="match status" value="1"/>
</dbReference>
<comment type="caution">
    <text evidence="9">The sequence shown here is derived from an EMBL/GenBank/DDBJ whole genome shotgun (WGS) entry which is preliminary data.</text>
</comment>
<evidence type="ECO:0000259" key="8">
    <source>
        <dbReference type="PROSITE" id="PS50048"/>
    </source>
</evidence>
<dbReference type="PANTHER" id="PTHR31001:SF57">
    <property type="entry name" value="ZN(II)2CYS6 TRANSCRIPTION FACTOR (EUROFUNG)"/>
    <property type="match status" value="1"/>
</dbReference>
<keyword evidence="5" id="KW-0804">Transcription</keyword>
<feature type="domain" description="Zn(2)-C6 fungal-type" evidence="8">
    <location>
        <begin position="12"/>
        <end position="41"/>
    </location>
</feature>
<dbReference type="GO" id="GO:0000981">
    <property type="term" value="F:DNA-binding transcription factor activity, RNA polymerase II-specific"/>
    <property type="evidence" value="ECO:0007669"/>
    <property type="project" value="InterPro"/>
</dbReference>
<keyword evidence="6" id="KW-0539">Nucleus</keyword>
<comment type="subcellular location">
    <subcellularLocation>
        <location evidence="1">Nucleus</location>
    </subcellularLocation>
</comment>
<evidence type="ECO:0000256" key="5">
    <source>
        <dbReference type="ARBA" id="ARBA00023163"/>
    </source>
</evidence>
<dbReference type="InterPro" id="IPR001138">
    <property type="entry name" value="Zn2Cys6_DnaBD"/>
</dbReference>
<evidence type="ECO:0000256" key="7">
    <source>
        <dbReference type="SAM" id="MobiDB-lite"/>
    </source>
</evidence>
<dbReference type="InterPro" id="IPR050613">
    <property type="entry name" value="Sec_Metabolite_Reg"/>
</dbReference>
<evidence type="ECO:0000256" key="2">
    <source>
        <dbReference type="ARBA" id="ARBA00022723"/>
    </source>
</evidence>
<evidence type="ECO:0000256" key="6">
    <source>
        <dbReference type="ARBA" id="ARBA00023242"/>
    </source>
</evidence>
<dbReference type="SMART" id="SM00906">
    <property type="entry name" value="Fungal_trans"/>
    <property type="match status" value="1"/>
</dbReference>
<dbReference type="Pfam" id="PF00172">
    <property type="entry name" value="Zn_clus"/>
    <property type="match status" value="1"/>
</dbReference>
<protein>
    <recommendedName>
        <fullName evidence="8">Zn(2)-C6 fungal-type domain-containing protein</fullName>
    </recommendedName>
</protein>
<dbReference type="Proteomes" id="UP001150942">
    <property type="component" value="Unassembled WGS sequence"/>
</dbReference>
<sequence>MNHQRRYNVERSCLRCHEHKIKCDKGTPCSKCMRQKVACQYPGPSRVKRQPSKKSTTEVAARLEQLEQFIMTMVNEGPTSLNSQNQGPSTISPMQSGRSDYRPPSNHPATADRHAYLGFLDKDGRYINEPFLSRVLEKEQELKSAIGSPIDATSPRRPPALRADGLFKNPLSAQIDTDELFPSRWEGVFLWQTFLSRVEPLVKVIHVPTAQSHIFAAINRPESVRADLRALVFAICFAATTALISDDTHNEVLHANLRRYQQGMELSLYHCEFLDAPTLISLQAMVIYQACFRFSNSGRSGWTLHGVTIRAAQSIGLQRDGKNFKLPQLECELRRRTWGHIQSADNRVAEDHGLSVPENDYGDTELPLNIDDQSLSDTNIAPAVSQNRWTELTFSLIVIEINRETPVLHRSLVGAVDPERLIAEFKGSIEDKYLQHCDPDIPIQRFGFLLGKLLLIKTEVCIRQKQSRGPAGCSLNYTFVQETLAQACIGVEIGLEMHSNELLRGFRWVMMTFTQYHLLTYILWVLCVYPTGPHADRAWHAIDMQFDLTEDSSWPDPGPKWPMIVQLRNKARCIRQAHDSAEQTQQIVHDNRPVRADGTGTGDCRLEAGFDIDSWDPNFVDFSDWNFLAQSLSVLN</sequence>
<gene>
    <name evidence="9" type="ORF">N7449_012041</name>
</gene>
<dbReference type="GO" id="GO:0006351">
    <property type="term" value="P:DNA-templated transcription"/>
    <property type="evidence" value="ECO:0007669"/>
    <property type="project" value="InterPro"/>
</dbReference>
<dbReference type="CDD" id="cd12148">
    <property type="entry name" value="fungal_TF_MHR"/>
    <property type="match status" value="1"/>
</dbReference>
<evidence type="ECO:0000313" key="10">
    <source>
        <dbReference type="Proteomes" id="UP001150942"/>
    </source>
</evidence>
<accession>A0A9W9IQ27</accession>
<dbReference type="InterPro" id="IPR036864">
    <property type="entry name" value="Zn2-C6_fun-type_DNA-bd_sf"/>
</dbReference>
<dbReference type="CDD" id="cd00067">
    <property type="entry name" value="GAL4"/>
    <property type="match status" value="1"/>
</dbReference>
<evidence type="ECO:0000256" key="4">
    <source>
        <dbReference type="ARBA" id="ARBA00023125"/>
    </source>
</evidence>